<dbReference type="SMART" id="SM00108">
    <property type="entry name" value="B_lectin"/>
    <property type="match status" value="1"/>
</dbReference>
<gene>
    <name evidence="5" type="ORF">GH714_014900</name>
</gene>
<organism evidence="5 6">
    <name type="scientific">Hevea brasiliensis</name>
    <name type="common">Para rubber tree</name>
    <name type="synonym">Siphonia brasiliensis</name>
    <dbReference type="NCBI Taxonomy" id="3981"/>
    <lineage>
        <taxon>Eukaryota</taxon>
        <taxon>Viridiplantae</taxon>
        <taxon>Streptophyta</taxon>
        <taxon>Embryophyta</taxon>
        <taxon>Tracheophyta</taxon>
        <taxon>Spermatophyta</taxon>
        <taxon>Magnoliopsida</taxon>
        <taxon>eudicotyledons</taxon>
        <taxon>Gunneridae</taxon>
        <taxon>Pentapetalae</taxon>
        <taxon>rosids</taxon>
        <taxon>fabids</taxon>
        <taxon>Malpighiales</taxon>
        <taxon>Euphorbiaceae</taxon>
        <taxon>Crotonoideae</taxon>
        <taxon>Micrandreae</taxon>
        <taxon>Hevea</taxon>
    </lineage>
</organism>
<dbReference type="SUPFAM" id="SSF51110">
    <property type="entry name" value="alpha-D-mannose-specific plant lectins"/>
    <property type="match status" value="1"/>
</dbReference>
<evidence type="ECO:0000256" key="1">
    <source>
        <dbReference type="ARBA" id="ARBA00022729"/>
    </source>
</evidence>
<keyword evidence="2" id="KW-1015">Disulfide bond</keyword>
<accession>A0A6A6KRT0</accession>
<dbReference type="PANTHER" id="PTHR46445:SF7">
    <property type="entry name" value="GBF-INTERACTING PROTEIN 1 N-TERMINAL DOMAIN-CONTAINING PROTEIN"/>
    <property type="match status" value="1"/>
</dbReference>
<proteinExistence type="predicted"/>
<dbReference type="PANTHER" id="PTHR46445">
    <property type="entry name" value="RNA POLYMERASE II DEGRADATION FACTOR-LIKE PROTEIN (DUF1296)"/>
    <property type="match status" value="1"/>
</dbReference>
<sequence>MKETQESKAWGCNNDYHGVKVSAEYIRGHASSKISYNDLDKVVYMRENLSVASSITSSSPLTYRVKTSNEQPSFHSSSFNADNVRQTFGSGGSICSSEKTSGGSQADLVRGPCGHVSMADIVMMGRPHTWGSYMAEETSNTPENMDARDSLCCCLKPSHDSSPSPGPLEMHQDLQFTHPANVSDAFHQSGTTSSQHNYDDEWLVIKQQAAVSRSSILNSSTTSGMGIVPNQSHLFDDGIKLPKNCQSEVKVSERNVASKNLDSNCVEFDSSSIGQENTNRVGGASDFNDCSFKDIISYDSHKSMNELLHEGRESCAHLSFASGSVPLNDKVSSTVAILHQLSLEKEAKLVPLLEDDCPVVFPNDMQTLAAECPHLTFVTYNSGVHANISGPLASNPSKTNLKEVSAVIDGSSSVGLETRHEYRLYYTFYHGSQYFDFFCAEIQLTSDGDFILKDADGTIAWSTNTAGKSVAGLNLTDMGNLVLFYHNNATVWQSFDHPTDSLVPGQKLMAGQKLIPSISATNWTQLNLLSYSVTDEGAVASIESSPPQVYDEFTISGRKTNREPTYVTLQNGSFALFANSSQPSAPDLFQSIPEASSVQYVRFCPDGHLRLYEWTIDGWKQVADLLSGRANECFYPTVCGNYGICSNGQCSCPSTTYFKQINDRQPDLGFLKLLPCLVKLLYITVL</sequence>
<dbReference type="EMBL" id="JAAGAX010000015">
    <property type="protein sequence ID" value="KAF2290658.1"/>
    <property type="molecule type" value="Genomic_DNA"/>
</dbReference>
<dbReference type="InterPro" id="IPR001480">
    <property type="entry name" value="Bulb-type_lectin_dom"/>
</dbReference>
<dbReference type="Proteomes" id="UP000467840">
    <property type="component" value="Chromosome 2"/>
</dbReference>
<keyword evidence="1" id="KW-0732">Signal</keyword>
<name>A0A6A6KRT0_HEVBR</name>
<evidence type="ECO:0000259" key="4">
    <source>
        <dbReference type="SMART" id="SM00108"/>
    </source>
</evidence>
<protein>
    <recommendedName>
        <fullName evidence="4">Bulb-type lectin domain-containing protein</fullName>
    </recommendedName>
</protein>
<evidence type="ECO:0000256" key="2">
    <source>
        <dbReference type="ARBA" id="ARBA00023157"/>
    </source>
</evidence>
<dbReference type="AlphaFoldDB" id="A0A6A6KRT0"/>
<comment type="caution">
    <text evidence="5">The sequence shown here is derived from an EMBL/GenBank/DDBJ whole genome shotgun (WGS) entry which is preliminary data.</text>
</comment>
<evidence type="ECO:0000313" key="6">
    <source>
        <dbReference type="Proteomes" id="UP000467840"/>
    </source>
</evidence>
<keyword evidence="3" id="KW-0325">Glycoprotein</keyword>
<feature type="domain" description="Bulb-type lectin" evidence="4">
    <location>
        <begin position="377"/>
        <end position="498"/>
    </location>
</feature>
<dbReference type="Pfam" id="PF01453">
    <property type="entry name" value="B_lectin"/>
    <property type="match status" value="1"/>
</dbReference>
<evidence type="ECO:0000313" key="5">
    <source>
        <dbReference type="EMBL" id="KAF2290658.1"/>
    </source>
</evidence>
<reference evidence="5 6" key="1">
    <citation type="journal article" date="2020" name="Mol. Plant">
        <title>The Chromosome-Based Rubber Tree Genome Provides New Insights into Spurge Genome Evolution and Rubber Biosynthesis.</title>
        <authorList>
            <person name="Liu J."/>
            <person name="Shi C."/>
            <person name="Shi C.C."/>
            <person name="Li W."/>
            <person name="Zhang Q.J."/>
            <person name="Zhang Y."/>
            <person name="Li K."/>
            <person name="Lu H.F."/>
            <person name="Shi C."/>
            <person name="Zhu S.T."/>
            <person name="Xiao Z.Y."/>
            <person name="Nan H."/>
            <person name="Yue Y."/>
            <person name="Zhu X.G."/>
            <person name="Wu Y."/>
            <person name="Hong X.N."/>
            <person name="Fan G.Y."/>
            <person name="Tong Y."/>
            <person name="Zhang D."/>
            <person name="Mao C.L."/>
            <person name="Liu Y.L."/>
            <person name="Hao S.J."/>
            <person name="Liu W.Q."/>
            <person name="Lv M.Q."/>
            <person name="Zhang H.B."/>
            <person name="Liu Y."/>
            <person name="Hu-Tang G.R."/>
            <person name="Wang J.P."/>
            <person name="Wang J.H."/>
            <person name="Sun Y.H."/>
            <person name="Ni S.B."/>
            <person name="Chen W.B."/>
            <person name="Zhang X.C."/>
            <person name="Jiao Y.N."/>
            <person name="Eichler E.E."/>
            <person name="Li G.H."/>
            <person name="Liu X."/>
            <person name="Gao L.Z."/>
        </authorList>
    </citation>
    <scope>NUCLEOTIDE SEQUENCE [LARGE SCALE GENOMIC DNA]</scope>
    <source>
        <strain evidence="6">cv. GT1</strain>
        <tissue evidence="5">Leaf</tissue>
    </source>
</reference>
<dbReference type="FunFam" id="2.90.10.30:FF:000003">
    <property type="entry name" value="Os04g0303100 protein"/>
    <property type="match status" value="1"/>
</dbReference>
<dbReference type="InterPro" id="IPR036426">
    <property type="entry name" value="Bulb-type_lectin_dom_sf"/>
</dbReference>
<keyword evidence="6" id="KW-1185">Reference proteome</keyword>
<dbReference type="Gene3D" id="2.90.10.30">
    <property type="match status" value="1"/>
</dbReference>
<evidence type="ECO:0000256" key="3">
    <source>
        <dbReference type="ARBA" id="ARBA00023180"/>
    </source>
</evidence>